<evidence type="ECO:0000259" key="5">
    <source>
        <dbReference type="Pfam" id="PF08386"/>
    </source>
</evidence>
<dbReference type="Gene3D" id="3.40.50.1820">
    <property type="entry name" value="alpha/beta hydrolase"/>
    <property type="match status" value="1"/>
</dbReference>
<keyword evidence="7" id="KW-1185">Reference proteome</keyword>
<name>A0AA39GC90_SARSR</name>
<dbReference type="AlphaFoldDB" id="A0AA39GC90"/>
<feature type="transmembrane region" description="Helical" evidence="3">
    <location>
        <begin position="21"/>
        <end position="40"/>
    </location>
</feature>
<organism evidence="6 7">
    <name type="scientific">Sarocladium strictum</name>
    <name type="common">Black bundle disease fungus</name>
    <name type="synonym">Acremonium strictum</name>
    <dbReference type="NCBI Taxonomy" id="5046"/>
    <lineage>
        <taxon>Eukaryota</taxon>
        <taxon>Fungi</taxon>
        <taxon>Dikarya</taxon>
        <taxon>Ascomycota</taxon>
        <taxon>Pezizomycotina</taxon>
        <taxon>Sordariomycetes</taxon>
        <taxon>Hypocreomycetidae</taxon>
        <taxon>Hypocreales</taxon>
        <taxon>Sarocladiaceae</taxon>
        <taxon>Sarocladium</taxon>
    </lineage>
</organism>
<dbReference type="InterPro" id="IPR013595">
    <property type="entry name" value="Pept_S33_TAP-like_C"/>
</dbReference>
<feature type="domain" description="AB hydrolase-1" evidence="4">
    <location>
        <begin position="117"/>
        <end position="276"/>
    </location>
</feature>
<evidence type="ECO:0000313" key="7">
    <source>
        <dbReference type="Proteomes" id="UP001175261"/>
    </source>
</evidence>
<keyword evidence="3" id="KW-0472">Membrane</keyword>
<dbReference type="Proteomes" id="UP001175261">
    <property type="component" value="Unassembled WGS sequence"/>
</dbReference>
<dbReference type="EMBL" id="JAPDFR010000008">
    <property type="protein sequence ID" value="KAK0384645.1"/>
    <property type="molecule type" value="Genomic_DNA"/>
</dbReference>
<evidence type="ECO:0000313" key="6">
    <source>
        <dbReference type="EMBL" id="KAK0384645.1"/>
    </source>
</evidence>
<sequence>MKHQDHEIIPTQWRSRSHASGANIWVGALLTALSVLLLWLRLSPPSTVVISESDTHWKWSKITPSTTLRWHRCYDGRYECARLELPMDWQDPKSPDRVVIAVARLLAKNLSDYRGSVFFNPGGPGGSGIWALRDHGDLIQEIVGDNHDIITFDPRGIGASVPRVECWDRPQQRWAWDAQDIGIVNSHEGMLHDIFARASAFSQACEANANGRNILSHLSTSSHARDMLEILDQLGEDQLKFWGFSYGTILGGTFAALYPDRVGRLVSDGNVDYKEWHLGTHINFLRDTDKVMEGFYSMCHQAGAIGCGFYEDSPEKIRHRLDMLLDDLRLSPVIAMVTTDGHSVPELITYSKVRKLISAALYRPIGKFGPLADALAALEKGDGLAYLNIVDAGASAVPDACHLDPTPPTTPLDALFEGTEDAFPAIMCSDAEPLTETVAEFEKYANTLQEISAAAGAVNVLFRISCAGRTIRPKWRFSGPFTGNTSTPILFIANMADNVTPLVSARNNSQGFNGSVVLVQNSLGHTSLAAPSTCTALHLRSYFQDGVLPPPGTECEPDRLPFGLEPSASRDFDDRITPAIRALSERVGGAAR</sequence>
<protein>
    <submittedName>
        <fullName evidence="6">Uncharacterized protein</fullName>
    </submittedName>
</protein>
<dbReference type="InterPro" id="IPR051601">
    <property type="entry name" value="Serine_prot/Carboxylest_S33"/>
</dbReference>
<comment type="similarity">
    <text evidence="1">Belongs to the peptidase S33 family.</text>
</comment>
<comment type="caution">
    <text evidence="6">The sequence shown here is derived from an EMBL/GenBank/DDBJ whole genome shotgun (WGS) entry which is preliminary data.</text>
</comment>
<keyword evidence="3" id="KW-1133">Transmembrane helix</keyword>
<evidence type="ECO:0000259" key="4">
    <source>
        <dbReference type="Pfam" id="PF00561"/>
    </source>
</evidence>
<dbReference type="InterPro" id="IPR029058">
    <property type="entry name" value="AB_hydrolase_fold"/>
</dbReference>
<reference evidence="6" key="1">
    <citation type="submission" date="2022-10" db="EMBL/GenBank/DDBJ databases">
        <title>Determination and structural analysis of whole genome sequence of Sarocladium strictum F4-1.</title>
        <authorList>
            <person name="Hu L."/>
            <person name="Jiang Y."/>
        </authorList>
    </citation>
    <scope>NUCLEOTIDE SEQUENCE</scope>
    <source>
        <strain evidence="6">F4-1</strain>
    </source>
</reference>
<gene>
    <name evidence="6" type="ORF">NLU13_8731</name>
</gene>
<dbReference type="Pfam" id="PF08386">
    <property type="entry name" value="Abhydrolase_4"/>
    <property type="match status" value="1"/>
</dbReference>
<dbReference type="PANTHER" id="PTHR43248">
    <property type="entry name" value="2-SUCCINYL-6-HYDROXY-2,4-CYCLOHEXADIENE-1-CARBOXYLATE SYNTHASE"/>
    <property type="match status" value="1"/>
</dbReference>
<dbReference type="GO" id="GO:0016787">
    <property type="term" value="F:hydrolase activity"/>
    <property type="evidence" value="ECO:0007669"/>
    <property type="project" value="UniProtKB-KW"/>
</dbReference>
<evidence type="ECO:0000256" key="3">
    <source>
        <dbReference type="SAM" id="Phobius"/>
    </source>
</evidence>
<dbReference type="SUPFAM" id="SSF53474">
    <property type="entry name" value="alpha/beta-Hydrolases"/>
    <property type="match status" value="1"/>
</dbReference>
<proteinExistence type="inferred from homology"/>
<evidence type="ECO:0000256" key="1">
    <source>
        <dbReference type="ARBA" id="ARBA00010088"/>
    </source>
</evidence>
<accession>A0AA39GC90</accession>
<feature type="domain" description="Peptidase S33 tripeptidyl aminopeptidase-like C-terminal" evidence="5">
    <location>
        <begin position="463"/>
        <end position="555"/>
    </location>
</feature>
<keyword evidence="3" id="KW-0812">Transmembrane</keyword>
<keyword evidence="2" id="KW-0378">Hydrolase</keyword>
<dbReference type="InterPro" id="IPR000073">
    <property type="entry name" value="AB_hydrolase_1"/>
</dbReference>
<dbReference type="Pfam" id="PF00561">
    <property type="entry name" value="Abhydrolase_1"/>
    <property type="match status" value="1"/>
</dbReference>
<dbReference type="PANTHER" id="PTHR43248:SF25">
    <property type="entry name" value="AB HYDROLASE-1 DOMAIN-CONTAINING PROTEIN-RELATED"/>
    <property type="match status" value="1"/>
</dbReference>
<evidence type="ECO:0000256" key="2">
    <source>
        <dbReference type="ARBA" id="ARBA00022801"/>
    </source>
</evidence>